<reference evidence="6" key="1">
    <citation type="submission" date="2020-02" db="EMBL/GenBank/DDBJ databases">
        <authorList>
            <person name="Scholz U."/>
            <person name="Mascher M."/>
            <person name="Fiebig A."/>
        </authorList>
    </citation>
    <scope>NUCLEOTIDE SEQUENCE</scope>
</reference>
<dbReference type="GO" id="GO:0005737">
    <property type="term" value="C:cytoplasm"/>
    <property type="evidence" value="ECO:0007669"/>
    <property type="project" value="TreeGrafter"/>
</dbReference>
<evidence type="ECO:0000256" key="2">
    <source>
        <dbReference type="ARBA" id="ARBA00022679"/>
    </source>
</evidence>
<dbReference type="AlphaFoldDB" id="A0A7I8K4N5"/>
<evidence type="ECO:0000313" key="7">
    <source>
        <dbReference type="Proteomes" id="UP000663760"/>
    </source>
</evidence>
<proteinExistence type="inferred from homology"/>
<dbReference type="Gene3D" id="3.40.50.150">
    <property type="entry name" value="Vaccinia Virus protein VP39"/>
    <property type="match status" value="1"/>
</dbReference>
<dbReference type="OrthoDB" id="407325at2759"/>
<sequence length="267" mass="29309">MADVEEGEEDVTSPPSFTTATSAVSGAVVPPTSQNRMTKISRHNFSDSNDPSSDCDFSIDIVENIQEEYGMFVWPCAIVLAEYVWQQRSRFLNEPVVELGAGTALPGLAAAKVGADVTLTDDSSNLEVLDNMRRTCSINGLNCKILGLTWGEWDAPLLSLKPRFVLGADVLYDNSDFDDLFATVTALLMRSSTAGCVFITAYHNRSGHHLIEYLMAKWGWKCTKLVDAFSFMPPSKASKLQGSIQLVEIRLNDEDPEQEDVRTASLG</sequence>
<dbReference type="GO" id="GO:0008168">
    <property type="term" value="F:methyltransferase activity"/>
    <property type="evidence" value="ECO:0007669"/>
    <property type="project" value="UniProtKB-KW"/>
</dbReference>
<dbReference type="SUPFAM" id="SSF53335">
    <property type="entry name" value="S-adenosyl-L-methionine-dependent methyltransferases"/>
    <property type="match status" value="1"/>
</dbReference>
<keyword evidence="3" id="KW-0949">S-adenosyl-L-methionine</keyword>
<accession>A0A7I8K4N5</accession>
<evidence type="ECO:0000256" key="3">
    <source>
        <dbReference type="ARBA" id="ARBA00022691"/>
    </source>
</evidence>
<protein>
    <submittedName>
        <fullName evidence="6">Uncharacterized protein</fullName>
    </submittedName>
</protein>
<evidence type="ECO:0000256" key="5">
    <source>
        <dbReference type="SAM" id="MobiDB-lite"/>
    </source>
</evidence>
<dbReference type="Proteomes" id="UP000663760">
    <property type="component" value="Chromosome 2"/>
</dbReference>
<dbReference type="Pfam" id="PF10294">
    <property type="entry name" value="Methyltransf_16"/>
    <property type="match status" value="1"/>
</dbReference>
<name>A0A7I8K4N5_SPIIN</name>
<dbReference type="InterPro" id="IPR019410">
    <property type="entry name" value="Methyltransf_16"/>
</dbReference>
<feature type="region of interest" description="Disordered" evidence="5">
    <location>
        <begin position="1"/>
        <end position="53"/>
    </location>
</feature>
<feature type="compositionally biased region" description="Low complexity" evidence="5">
    <location>
        <begin position="12"/>
        <end position="25"/>
    </location>
</feature>
<evidence type="ECO:0000313" key="6">
    <source>
        <dbReference type="EMBL" id="CAA7391441.1"/>
    </source>
</evidence>
<dbReference type="GO" id="GO:0032259">
    <property type="term" value="P:methylation"/>
    <property type="evidence" value="ECO:0007669"/>
    <property type="project" value="UniProtKB-KW"/>
</dbReference>
<evidence type="ECO:0000256" key="1">
    <source>
        <dbReference type="ARBA" id="ARBA00022603"/>
    </source>
</evidence>
<keyword evidence="2" id="KW-0808">Transferase</keyword>
<comment type="similarity">
    <text evidence="4">Belongs to the methyltransferase superfamily. METTL23 family.</text>
</comment>
<keyword evidence="1" id="KW-0489">Methyltransferase</keyword>
<gene>
    <name evidence="6" type="ORF">SI8410_02002738</name>
</gene>
<dbReference type="EMBL" id="LR746265">
    <property type="protein sequence ID" value="CAA7391441.1"/>
    <property type="molecule type" value="Genomic_DNA"/>
</dbReference>
<keyword evidence="7" id="KW-1185">Reference proteome</keyword>
<organism evidence="6 7">
    <name type="scientific">Spirodela intermedia</name>
    <name type="common">Intermediate duckweed</name>
    <dbReference type="NCBI Taxonomy" id="51605"/>
    <lineage>
        <taxon>Eukaryota</taxon>
        <taxon>Viridiplantae</taxon>
        <taxon>Streptophyta</taxon>
        <taxon>Embryophyta</taxon>
        <taxon>Tracheophyta</taxon>
        <taxon>Spermatophyta</taxon>
        <taxon>Magnoliopsida</taxon>
        <taxon>Liliopsida</taxon>
        <taxon>Araceae</taxon>
        <taxon>Lemnoideae</taxon>
        <taxon>Spirodela</taxon>
    </lineage>
</organism>
<dbReference type="InterPro" id="IPR029063">
    <property type="entry name" value="SAM-dependent_MTases_sf"/>
</dbReference>
<evidence type="ECO:0000256" key="4">
    <source>
        <dbReference type="ARBA" id="ARBA00043988"/>
    </source>
</evidence>
<feature type="compositionally biased region" description="Acidic residues" evidence="5">
    <location>
        <begin position="1"/>
        <end position="11"/>
    </location>
</feature>
<dbReference type="PANTHER" id="PTHR14614">
    <property type="entry name" value="HEPATOCELLULAR CARCINOMA-ASSOCIATED ANTIGEN"/>
    <property type="match status" value="1"/>
</dbReference>
<dbReference type="PANTHER" id="PTHR14614:SF164">
    <property type="entry name" value="HISTONE-ARGININE METHYLTRANSFERASE METTL23"/>
    <property type="match status" value="1"/>
</dbReference>
<dbReference type="GO" id="GO:0005634">
    <property type="term" value="C:nucleus"/>
    <property type="evidence" value="ECO:0007669"/>
    <property type="project" value="TreeGrafter"/>
</dbReference>